<name>A0A6S6I687_ERYRH</name>
<dbReference type="AlphaFoldDB" id="A0A6S6I687"/>
<accession>A0A6S6I687</accession>
<sequence length="369" mass="42595">MRKVLYLGGFELPDKNAAAHRVKGVGKILSLQDVGVFYSGIYKDEMSNLENQIKYPKSGVDWVKYLCSSTQWIEIIEEIEPSIVILYNFPAISSKNIIRYCKKNNIKVLGDITEWYTAEGNIIFRCIKGFDVWLRMKVINYRYDGLITISKYLTDYYTEKIRTFEIPPVNSLANYTYKNLDKQQECLKLVYSGNPGKSKDYLRIIIDSLYDLKDNCFIYTIIGQTKESFLQFNPEYTHMLSELGEKVVFLGRIEHKQALDLISINDFSLFVRDNNRTVMAGFPTKLTEAISLGIPVITNLHSNVADFLIDGTNSIVIKSLTKDGVSEALRRVMEMDRLEIENIKKSIDRTQFCPERYLDTLNVEEVMKC</sequence>
<dbReference type="Pfam" id="PF00534">
    <property type="entry name" value="Glycos_transf_1"/>
    <property type="match status" value="1"/>
</dbReference>
<dbReference type="EMBL" id="LC528602">
    <property type="protein sequence ID" value="BCB22660.1"/>
    <property type="molecule type" value="Genomic_DNA"/>
</dbReference>
<organism evidence="2">
    <name type="scientific">Erysipelothrix rhusiopathiae</name>
    <dbReference type="NCBI Taxonomy" id="1648"/>
    <lineage>
        <taxon>Bacteria</taxon>
        <taxon>Bacillati</taxon>
        <taxon>Bacillota</taxon>
        <taxon>Erysipelotrichia</taxon>
        <taxon>Erysipelotrichales</taxon>
        <taxon>Erysipelotrichaceae</taxon>
        <taxon>Erysipelothrix</taxon>
    </lineage>
</organism>
<dbReference type="InterPro" id="IPR001296">
    <property type="entry name" value="Glyco_trans_1"/>
</dbReference>
<reference evidence="2" key="1">
    <citation type="submission" date="2020-02" db="EMBL/GenBank/DDBJ databases">
        <title>Development of a multiplex PCR-based assay for rapid serotyping of Erysipelothrix species.</title>
        <authorList>
            <person name="Shimoji Y."/>
            <person name="Shiraiwa K."/>
            <person name="Tominaga H."/>
            <person name="Nishikawa S."/>
            <person name="Eguchi M."/>
            <person name="Hikono H."/>
            <person name="Ogawa Y."/>
        </authorList>
    </citation>
    <scope>NUCLEOTIDE SEQUENCE</scope>
    <source>
        <strain evidence="2">IV.12/8</strain>
    </source>
</reference>
<keyword evidence="2" id="KW-0808">Transferase</keyword>
<proteinExistence type="predicted"/>
<dbReference type="SUPFAM" id="SSF53756">
    <property type="entry name" value="UDP-Glycosyltransferase/glycogen phosphorylase"/>
    <property type="match status" value="1"/>
</dbReference>
<dbReference type="Gene3D" id="3.40.50.2000">
    <property type="entry name" value="Glycogen Phosphorylase B"/>
    <property type="match status" value="1"/>
</dbReference>
<protein>
    <submittedName>
        <fullName evidence="2">Glycosyltransferase</fullName>
    </submittedName>
</protein>
<evidence type="ECO:0000313" key="2">
    <source>
        <dbReference type="EMBL" id="BCB22660.1"/>
    </source>
</evidence>
<feature type="domain" description="Glycosyl transferase family 1" evidence="1">
    <location>
        <begin position="205"/>
        <end position="338"/>
    </location>
</feature>
<dbReference type="GO" id="GO:0016757">
    <property type="term" value="F:glycosyltransferase activity"/>
    <property type="evidence" value="ECO:0007669"/>
    <property type="project" value="InterPro"/>
</dbReference>
<evidence type="ECO:0000259" key="1">
    <source>
        <dbReference type="Pfam" id="PF00534"/>
    </source>
</evidence>